<evidence type="ECO:0000313" key="2">
    <source>
        <dbReference type="Proteomes" id="UP000308199"/>
    </source>
</evidence>
<dbReference type="Proteomes" id="UP000308199">
    <property type="component" value="Unassembled WGS sequence"/>
</dbReference>
<dbReference type="PANTHER" id="PTHR36166:SF1">
    <property type="entry name" value="SRPBCC DOMAIN-CONTAINING PROTEIN"/>
    <property type="match status" value="1"/>
</dbReference>
<evidence type="ECO:0000313" key="1">
    <source>
        <dbReference type="EMBL" id="THH02629.1"/>
    </source>
</evidence>
<dbReference type="PANTHER" id="PTHR36166">
    <property type="entry name" value="CHROMOSOME 9, WHOLE GENOME SHOTGUN SEQUENCE"/>
    <property type="match status" value="1"/>
</dbReference>
<proteinExistence type="predicted"/>
<dbReference type="InterPro" id="IPR023393">
    <property type="entry name" value="START-like_dom_sf"/>
</dbReference>
<dbReference type="Gene3D" id="3.30.530.20">
    <property type="match status" value="1"/>
</dbReference>
<evidence type="ECO:0008006" key="3">
    <source>
        <dbReference type="Google" id="ProtNLM"/>
    </source>
</evidence>
<sequence length="172" mass="19621">MATLPPNVEKGVFFVHVTREIDAPVDKAWDVLTDLSKYHEWNPFVRSMTIVNASKEEDADQTLAEGKYLLMKCHIPPTMDDSARNQAPLELVKVVDGVNHRLSWVNVDYPSFALRAERWQTLTAAGDGKSKYETWEVFNGVLAYFVKFFMEKSLRRSFDGFADGLKAQSERS</sequence>
<dbReference type="InterPro" id="IPR019587">
    <property type="entry name" value="Polyketide_cyclase/dehydratase"/>
</dbReference>
<dbReference type="CDD" id="cd07822">
    <property type="entry name" value="SRPBCC_4"/>
    <property type="match status" value="1"/>
</dbReference>
<dbReference type="SUPFAM" id="SSF55961">
    <property type="entry name" value="Bet v1-like"/>
    <property type="match status" value="1"/>
</dbReference>
<gene>
    <name evidence="1" type="ORF">EW145_g6724</name>
</gene>
<dbReference type="EMBL" id="SGPK01000544">
    <property type="protein sequence ID" value="THH02629.1"/>
    <property type="molecule type" value="Genomic_DNA"/>
</dbReference>
<accession>A0A4S4KV43</accession>
<reference evidence="1 2" key="1">
    <citation type="submission" date="2019-02" db="EMBL/GenBank/DDBJ databases">
        <title>Genome sequencing of the rare red list fungi Phellinidium pouzarii.</title>
        <authorList>
            <person name="Buettner E."/>
            <person name="Kellner H."/>
        </authorList>
    </citation>
    <scope>NUCLEOTIDE SEQUENCE [LARGE SCALE GENOMIC DNA]</scope>
    <source>
        <strain evidence="1 2">DSM 108285</strain>
    </source>
</reference>
<protein>
    <recommendedName>
        <fullName evidence="3">Coenzyme Q-binding protein COQ10 START domain-containing protein</fullName>
    </recommendedName>
</protein>
<keyword evidence="2" id="KW-1185">Reference proteome</keyword>
<dbReference type="Pfam" id="PF10604">
    <property type="entry name" value="Polyketide_cyc2"/>
    <property type="match status" value="1"/>
</dbReference>
<organism evidence="1 2">
    <name type="scientific">Phellinidium pouzarii</name>
    <dbReference type="NCBI Taxonomy" id="167371"/>
    <lineage>
        <taxon>Eukaryota</taxon>
        <taxon>Fungi</taxon>
        <taxon>Dikarya</taxon>
        <taxon>Basidiomycota</taxon>
        <taxon>Agaricomycotina</taxon>
        <taxon>Agaricomycetes</taxon>
        <taxon>Hymenochaetales</taxon>
        <taxon>Hymenochaetaceae</taxon>
        <taxon>Phellinidium</taxon>
    </lineage>
</organism>
<comment type="caution">
    <text evidence="1">The sequence shown here is derived from an EMBL/GenBank/DDBJ whole genome shotgun (WGS) entry which is preliminary data.</text>
</comment>
<dbReference type="AlphaFoldDB" id="A0A4S4KV43"/>
<dbReference type="OrthoDB" id="509124at2759"/>
<name>A0A4S4KV43_9AGAM</name>